<evidence type="ECO:0000313" key="10">
    <source>
        <dbReference type="Proteomes" id="UP000663879"/>
    </source>
</evidence>
<evidence type="ECO:0000256" key="4">
    <source>
        <dbReference type="ARBA" id="ARBA00022980"/>
    </source>
</evidence>
<evidence type="ECO:0000256" key="3">
    <source>
        <dbReference type="ARBA" id="ARBA00022946"/>
    </source>
</evidence>
<name>A0A814CNM1_9BILA</name>
<protein>
    <recommendedName>
        <fullName evidence="7">Large ribosomal subunit protein mL52</fullName>
    </recommendedName>
    <alternativeName>
        <fullName evidence="8">39S ribosomal protein L52, mitochondrial</fullName>
    </alternativeName>
</protein>
<evidence type="ECO:0000256" key="1">
    <source>
        <dbReference type="ARBA" id="ARBA00004173"/>
    </source>
</evidence>
<evidence type="ECO:0000256" key="2">
    <source>
        <dbReference type="ARBA" id="ARBA00007232"/>
    </source>
</evidence>
<reference evidence="9" key="1">
    <citation type="submission" date="2021-02" db="EMBL/GenBank/DDBJ databases">
        <authorList>
            <person name="Nowell W R."/>
        </authorList>
    </citation>
    <scope>NUCLEOTIDE SEQUENCE</scope>
    <source>
        <strain evidence="9">Ploen Becks lab</strain>
    </source>
</reference>
<dbReference type="GO" id="GO:0005762">
    <property type="term" value="C:mitochondrial large ribosomal subunit"/>
    <property type="evidence" value="ECO:0007669"/>
    <property type="project" value="InterPro"/>
</dbReference>
<evidence type="ECO:0000313" key="9">
    <source>
        <dbReference type="EMBL" id="CAF0944802.1"/>
    </source>
</evidence>
<keyword evidence="5" id="KW-0496">Mitochondrion</keyword>
<sequence>MLKLNNLLVVNKKFSIVTKSNVSTSLILSAGKLWRQKVGLPKLQTARGPLIDLPDYSFTDGRPVPLSVGQVKRKETQERLANEVLEGLSYLNQAKQILNKASSKN</sequence>
<dbReference type="PANTHER" id="PTHR34090">
    <property type="entry name" value="39S RIBOSOMAL PROTEIN L52, MITOCHONDRIAL"/>
    <property type="match status" value="1"/>
</dbReference>
<dbReference type="AlphaFoldDB" id="A0A814CNM1"/>
<proteinExistence type="inferred from homology"/>
<evidence type="ECO:0000256" key="5">
    <source>
        <dbReference type="ARBA" id="ARBA00023128"/>
    </source>
</evidence>
<accession>A0A814CNM1</accession>
<keyword evidence="4" id="KW-0689">Ribosomal protein</keyword>
<dbReference type="InterPro" id="IPR034596">
    <property type="entry name" value="Ribosomal_mL52"/>
</dbReference>
<dbReference type="PANTHER" id="PTHR34090:SF1">
    <property type="entry name" value="LARGE RIBOSOMAL SUBUNIT PROTEIN ML52"/>
    <property type="match status" value="1"/>
</dbReference>
<keyword evidence="10" id="KW-1185">Reference proteome</keyword>
<keyword evidence="3" id="KW-0809">Transit peptide</keyword>
<dbReference type="GO" id="GO:0032543">
    <property type="term" value="P:mitochondrial translation"/>
    <property type="evidence" value="ECO:0007669"/>
    <property type="project" value="InterPro"/>
</dbReference>
<dbReference type="GO" id="GO:0003735">
    <property type="term" value="F:structural constituent of ribosome"/>
    <property type="evidence" value="ECO:0007669"/>
    <property type="project" value="InterPro"/>
</dbReference>
<evidence type="ECO:0000256" key="6">
    <source>
        <dbReference type="ARBA" id="ARBA00023274"/>
    </source>
</evidence>
<comment type="caution">
    <text evidence="9">The sequence shown here is derived from an EMBL/GenBank/DDBJ whole genome shotgun (WGS) entry which is preliminary data.</text>
</comment>
<dbReference type="EMBL" id="CAJNOC010002650">
    <property type="protein sequence ID" value="CAF0944802.1"/>
    <property type="molecule type" value="Genomic_DNA"/>
</dbReference>
<organism evidence="9 10">
    <name type="scientific">Brachionus calyciflorus</name>
    <dbReference type="NCBI Taxonomy" id="104777"/>
    <lineage>
        <taxon>Eukaryota</taxon>
        <taxon>Metazoa</taxon>
        <taxon>Spiralia</taxon>
        <taxon>Gnathifera</taxon>
        <taxon>Rotifera</taxon>
        <taxon>Eurotatoria</taxon>
        <taxon>Monogononta</taxon>
        <taxon>Pseudotrocha</taxon>
        <taxon>Ploima</taxon>
        <taxon>Brachionidae</taxon>
        <taxon>Brachionus</taxon>
    </lineage>
</organism>
<dbReference type="OrthoDB" id="10249237at2759"/>
<comment type="subcellular location">
    <subcellularLocation>
        <location evidence="1">Mitochondrion</location>
    </subcellularLocation>
</comment>
<evidence type="ECO:0000256" key="8">
    <source>
        <dbReference type="ARBA" id="ARBA00035425"/>
    </source>
</evidence>
<gene>
    <name evidence="9" type="ORF">OXX778_LOCUS13625</name>
</gene>
<dbReference type="Pfam" id="PF18699">
    <property type="entry name" value="MRPL52"/>
    <property type="match status" value="1"/>
</dbReference>
<comment type="similarity">
    <text evidence="2">Belongs to the mitochondrion-specific ribosomal protein mL52 family.</text>
</comment>
<evidence type="ECO:0000256" key="7">
    <source>
        <dbReference type="ARBA" id="ARBA00035181"/>
    </source>
</evidence>
<keyword evidence="6" id="KW-0687">Ribonucleoprotein</keyword>
<dbReference type="Proteomes" id="UP000663879">
    <property type="component" value="Unassembled WGS sequence"/>
</dbReference>